<dbReference type="InterPro" id="IPR003006">
    <property type="entry name" value="Ig/MHC_CS"/>
</dbReference>
<feature type="domain" description="Ig-like" evidence="2">
    <location>
        <begin position="351"/>
        <end position="452"/>
    </location>
</feature>
<dbReference type="Gene3D" id="2.60.40.10">
    <property type="entry name" value="Immunoglobulins"/>
    <property type="match status" value="4"/>
</dbReference>
<evidence type="ECO:0000256" key="1">
    <source>
        <dbReference type="ARBA" id="ARBA00023319"/>
    </source>
</evidence>
<gene>
    <name evidence="3" type="primary">IGHM</name>
</gene>
<dbReference type="GeneTree" id="ENSGT00940000161491"/>
<dbReference type="eggNOG" id="ENOG502R54U">
    <property type="taxonomic scope" value="Eukaryota"/>
</dbReference>
<dbReference type="AlphaFoldDB" id="F6SWP1"/>
<reference evidence="3 4" key="1">
    <citation type="journal article" date="2008" name="Nature">
        <title>Genome analysis of the platypus reveals unique signatures of evolution.</title>
        <authorList>
            <person name="Warren W.C."/>
            <person name="Hillier L.W."/>
            <person name="Marshall Graves J.A."/>
            <person name="Birney E."/>
            <person name="Ponting C.P."/>
            <person name="Grutzner F."/>
            <person name="Belov K."/>
            <person name="Miller W."/>
            <person name="Clarke L."/>
            <person name="Chinwalla A.T."/>
            <person name="Yang S.P."/>
            <person name="Heger A."/>
            <person name="Locke D.P."/>
            <person name="Miethke P."/>
            <person name="Waters P.D."/>
            <person name="Veyrunes F."/>
            <person name="Fulton L."/>
            <person name="Fulton B."/>
            <person name="Graves T."/>
            <person name="Wallis J."/>
            <person name="Puente X.S."/>
            <person name="Lopez-Otin C."/>
            <person name="Ordonez G.R."/>
            <person name="Eichler E.E."/>
            <person name="Chen L."/>
            <person name="Cheng Z."/>
            <person name="Deakin J.E."/>
            <person name="Alsop A."/>
            <person name="Thompson K."/>
            <person name="Kirby P."/>
            <person name="Papenfuss A.T."/>
            <person name="Wakefield M.J."/>
            <person name="Olender T."/>
            <person name="Lancet D."/>
            <person name="Huttley G.A."/>
            <person name="Smit A.F."/>
            <person name="Pask A."/>
            <person name="Temple-Smith P."/>
            <person name="Batzer M.A."/>
            <person name="Walker J.A."/>
            <person name="Konkel M.K."/>
            <person name="Harris R.S."/>
            <person name="Whittington C.M."/>
            <person name="Wong E.S."/>
            <person name="Gemmell N.J."/>
            <person name="Buschiazzo E."/>
            <person name="Vargas Jentzsch I.M."/>
            <person name="Merkel A."/>
            <person name="Schmitz J."/>
            <person name="Zemann A."/>
            <person name="Churakov G."/>
            <person name="Kriegs J.O."/>
            <person name="Brosius J."/>
            <person name="Murchison E.P."/>
            <person name="Sachidanandam R."/>
            <person name="Smith C."/>
            <person name="Hannon G.J."/>
            <person name="Tsend-Ayush E."/>
            <person name="McMillan D."/>
            <person name="Attenborough R."/>
            <person name="Rens W."/>
            <person name="Ferguson-Smith M."/>
            <person name="Lefevre C.M."/>
            <person name="Sharp J.A."/>
            <person name="Nicholas K.R."/>
            <person name="Ray D.A."/>
            <person name="Kube M."/>
            <person name="Reinhardt R."/>
            <person name="Pringle T.H."/>
            <person name="Taylor J."/>
            <person name="Jones R.C."/>
            <person name="Nixon B."/>
            <person name="Dacheux J.L."/>
            <person name="Niwa H."/>
            <person name="Sekita Y."/>
            <person name="Huang X."/>
            <person name="Stark A."/>
            <person name="Kheradpour P."/>
            <person name="Kellis M."/>
            <person name="Flicek P."/>
            <person name="Chen Y."/>
            <person name="Webber C."/>
            <person name="Hardison R."/>
            <person name="Nelson J."/>
            <person name="Hallsworth-Pepin K."/>
            <person name="Delehaunty K."/>
            <person name="Markovic C."/>
            <person name="Minx P."/>
            <person name="Feng Y."/>
            <person name="Kremitzki C."/>
            <person name="Mitreva M."/>
            <person name="Glasscock J."/>
            <person name="Wylie T."/>
            <person name="Wohldmann P."/>
            <person name="Thiru P."/>
            <person name="Nhan M.N."/>
            <person name="Pohl C.S."/>
            <person name="Smith S.M."/>
            <person name="Hou S."/>
            <person name="Nefedov M."/>
            <person name="de Jong P.J."/>
            <person name="Renfree M.B."/>
            <person name="Mardis E.R."/>
            <person name="Wilson R.K."/>
        </authorList>
    </citation>
    <scope>NUCLEOTIDE SEQUENCE [LARGE SCALE GENOMIC DNA]</scope>
    <source>
        <strain evidence="3 4">Glennie</strain>
    </source>
</reference>
<dbReference type="Pfam" id="PF07654">
    <property type="entry name" value="C1-set"/>
    <property type="match status" value="4"/>
</dbReference>
<keyword evidence="4" id="KW-1185">Reference proteome</keyword>
<sequence length="475" mass="51775">MVTVSSASQQAPLLFPLVPSCGDSLNQESSLAVGCLAKNFLPNSITLSWDFKNRTTVGTEKFINYPTVLSGQAYSTTSQLMISATEVMMGQDDYVFCKAKHAVGNKEIRVPLRGQGKASKRRVPRDRIVAQPSRPNVSLHIPTREEFLGPELEGTIICQAKHFNPKEISLKWLKNGELLNGGFTTEGPTLDGSKTYQLSSSLTVSDTDWFKATDFTCVVEHPKTHFIEMRNASYKCAGVPSSSIKISTTPPSFAGIFTTKSAKLVCSVTGMSTSDSLSIVWTQYEGKELTTKTSVSKIQPDGTFSATGEASVCAEDWQSGKRFTCTVSHADLPAPQSAYISKQKEVNLHSPAVYVLPPASDQLSLRESATLSCLVKSFSPADVMVQWLHKGQPVPQDKYTVSAPMPEPQSPNLYFAYSTLTVAEEEWSAGDSFTCVVVHEALPLYVMERTVDKSTGKPTHINVSLVMSDTANTCY</sequence>
<dbReference type="FunFam" id="2.60.40.10:FF:001836">
    <property type="entry name" value="Immunoglobulin heavy constant mu"/>
    <property type="match status" value="1"/>
</dbReference>
<reference evidence="3" key="2">
    <citation type="submission" date="2025-08" db="UniProtKB">
        <authorList>
            <consortium name="Ensembl"/>
        </authorList>
    </citation>
    <scope>IDENTIFICATION</scope>
    <source>
        <strain evidence="3">Glennie</strain>
    </source>
</reference>
<dbReference type="InterPro" id="IPR003597">
    <property type="entry name" value="Ig_C1-set"/>
</dbReference>
<reference evidence="3" key="3">
    <citation type="submission" date="2025-09" db="UniProtKB">
        <authorList>
            <consortium name="Ensembl"/>
        </authorList>
    </citation>
    <scope>IDENTIFICATION</scope>
    <source>
        <strain evidence="3">Glennie</strain>
    </source>
</reference>
<dbReference type="STRING" id="9258.ENSOANP00000027138"/>
<keyword evidence="1" id="KW-0393">Immunoglobulin domain</keyword>
<dbReference type="PANTHER" id="PTHR23411">
    <property type="entry name" value="TAPASIN"/>
    <property type="match status" value="1"/>
</dbReference>
<dbReference type="Bgee" id="ENSOANG00000009911">
    <property type="expression patterns" value="Expressed in endometrium and 6 other cell types or tissues"/>
</dbReference>
<feature type="domain" description="Ig-like" evidence="2">
    <location>
        <begin position="240"/>
        <end position="341"/>
    </location>
</feature>
<dbReference type="CDD" id="cd05768">
    <property type="entry name" value="IgC1_CH3_IgAGD_CH4_IgAEM"/>
    <property type="match status" value="1"/>
</dbReference>
<dbReference type="InterPro" id="IPR050380">
    <property type="entry name" value="Immune_Resp_Modulators"/>
</dbReference>
<dbReference type="FunFam" id="2.60.40.10:FF:000998">
    <property type="entry name" value="Immunoglobulin heavy constant epsilon"/>
    <property type="match status" value="1"/>
</dbReference>
<evidence type="ECO:0000313" key="4">
    <source>
        <dbReference type="Proteomes" id="UP000002279"/>
    </source>
</evidence>
<dbReference type="SMART" id="SM00407">
    <property type="entry name" value="IGc1"/>
    <property type="match status" value="4"/>
</dbReference>
<dbReference type="HOGENOM" id="CLU_030625_3_0_1"/>
<dbReference type="InterPro" id="IPR007110">
    <property type="entry name" value="Ig-like_dom"/>
</dbReference>
<dbReference type="InterPro" id="IPR036179">
    <property type="entry name" value="Ig-like_dom_sf"/>
</dbReference>
<dbReference type="Proteomes" id="UP000002279">
    <property type="component" value="Chromosome 14"/>
</dbReference>
<dbReference type="PROSITE" id="PS50835">
    <property type="entry name" value="IG_LIKE"/>
    <property type="match status" value="4"/>
</dbReference>
<dbReference type="FunFam" id="2.60.40.10:FF:000463">
    <property type="entry name" value="Immunoglobulin heavy constant gamma 1"/>
    <property type="match status" value="2"/>
</dbReference>
<feature type="domain" description="Ig-like" evidence="2">
    <location>
        <begin position="135"/>
        <end position="233"/>
    </location>
</feature>
<organism evidence="3 4">
    <name type="scientific">Ornithorhynchus anatinus</name>
    <name type="common">Duckbill platypus</name>
    <dbReference type="NCBI Taxonomy" id="9258"/>
    <lineage>
        <taxon>Eukaryota</taxon>
        <taxon>Metazoa</taxon>
        <taxon>Chordata</taxon>
        <taxon>Craniata</taxon>
        <taxon>Vertebrata</taxon>
        <taxon>Euteleostomi</taxon>
        <taxon>Mammalia</taxon>
        <taxon>Monotremata</taxon>
        <taxon>Ornithorhynchidae</taxon>
        <taxon>Ornithorhynchus</taxon>
    </lineage>
</organism>
<dbReference type="PROSITE" id="PS00290">
    <property type="entry name" value="IG_MHC"/>
    <property type="match status" value="3"/>
</dbReference>
<evidence type="ECO:0000313" key="3">
    <source>
        <dbReference type="Ensembl" id="ENSOANP00000027138.3"/>
    </source>
</evidence>
<evidence type="ECO:0000259" key="2">
    <source>
        <dbReference type="PROSITE" id="PS50835"/>
    </source>
</evidence>
<name>F6SWP1_ORNAN</name>
<accession>F6SWP1</accession>
<dbReference type="Ensembl" id="ENSOANT00000030938.3">
    <property type="protein sequence ID" value="ENSOANP00000027138.3"/>
    <property type="gene ID" value="ENSOANG00000009911.4"/>
</dbReference>
<dbReference type="InterPro" id="IPR013783">
    <property type="entry name" value="Ig-like_fold"/>
</dbReference>
<proteinExistence type="predicted"/>
<dbReference type="SUPFAM" id="SSF48726">
    <property type="entry name" value="Immunoglobulin"/>
    <property type="match status" value="4"/>
</dbReference>
<protein>
    <submittedName>
        <fullName evidence="3">Immunoglobulin heavy constant mu</fullName>
    </submittedName>
</protein>
<feature type="domain" description="Ig-like" evidence="2">
    <location>
        <begin position="12"/>
        <end position="109"/>
    </location>
</feature>
<dbReference type="CDD" id="cd16093">
    <property type="entry name" value="IgC1_CH2_Mu"/>
    <property type="match status" value="1"/>
</dbReference>